<dbReference type="Proteomes" id="UP001589774">
    <property type="component" value="Unassembled WGS sequence"/>
</dbReference>
<name>A0ABV6HKX8_9SPHI</name>
<accession>A0ABV6HKX8</accession>
<sequence length="87" mass="10165">MGLKEPILKILRKKYDCMSLIACSCNQYELSFKTDESSDPIQVFLERKTSKGNVKGQGYIRCMIHDASGRLNKDYRLPRNEFNRFII</sequence>
<dbReference type="EMBL" id="JBHLWO010000002">
    <property type="protein sequence ID" value="MFC0319521.1"/>
    <property type="molecule type" value="Genomic_DNA"/>
</dbReference>
<organism evidence="1 2">
    <name type="scientific">Olivibacter oleidegradans</name>
    <dbReference type="NCBI Taxonomy" id="760123"/>
    <lineage>
        <taxon>Bacteria</taxon>
        <taxon>Pseudomonadati</taxon>
        <taxon>Bacteroidota</taxon>
        <taxon>Sphingobacteriia</taxon>
        <taxon>Sphingobacteriales</taxon>
        <taxon>Sphingobacteriaceae</taxon>
        <taxon>Olivibacter</taxon>
    </lineage>
</organism>
<keyword evidence="2" id="KW-1185">Reference proteome</keyword>
<comment type="caution">
    <text evidence="1">The sequence shown here is derived from an EMBL/GenBank/DDBJ whole genome shotgun (WGS) entry which is preliminary data.</text>
</comment>
<evidence type="ECO:0000313" key="2">
    <source>
        <dbReference type="Proteomes" id="UP001589774"/>
    </source>
</evidence>
<gene>
    <name evidence="1" type="ORF">ACFFI0_14465</name>
</gene>
<dbReference type="RefSeq" id="WP_130855888.1">
    <property type="nucleotide sequence ID" value="NZ_JBHLWO010000002.1"/>
</dbReference>
<reference evidence="1 2" key="1">
    <citation type="submission" date="2024-09" db="EMBL/GenBank/DDBJ databases">
        <authorList>
            <person name="Sun Q."/>
            <person name="Mori K."/>
        </authorList>
    </citation>
    <scope>NUCLEOTIDE SEQUENCE [LARGE SCALE GENOMIC DNA]</scope>
    <source>
        <strain evidence="1 2">CCM 7765</strain>
    </source>
</reference>
<protein>
    <submittedName>
        <fullName evidence="1">Uncharacterized protein</fullName>
    </submittedName>
</protein>
<evidence type="ECO:0000313" key="1">
    <source>
        <dbReference type="EMBL" id="MFC0319521.1"/>
    </source>
</evidence>
<proteinExistence type="predicted"/>